<organism evidence="5 6">
    <name type="scientific">Umbelopsis vinacea</name>
    <dbReference type="NCBI Taxonomy" id="44442"/>
    <lineage>
        <taxon>Eukaryota</taxon>
        <taxon>Fungi</taxon>
        <taxon>Fungi incertae sedis</taxon>
        <taxon>Mucoromycota</taxon>
        <taxon>Mucoromycotina</taxon>
        <taxon>Umbelopsidomycetes</taxon>
        <taxon>Umbelopsidales</taxon>
        <taxon>Umbelopsidaceae</taxon>
        <taxon>Umbelopsis</taxon>
    </lineage>
</organism>
<dbReference type="InterPro" id="IPR011032">
    <property type="entry name" value="GroES-like_sf"/>
</dbReference>
<keyword evidence="6" id="KW-1185">Reference proteome</keyword>
<sequence>MSPSSTQSTQTLAASWQRNGTIDLINKELPPIAPGQVLVKVAASGLCGTDLHICRGETPHAAQKVIIGHELSGYVHAIGENTVTGLKVGDLVAVDPNIHCHACTYCRNAKPHLCQAPQAIGVTTDGGMSQYVNVPVSAAYKVPEGVSAEVASLAEPLSCVVHAVDMGNITSGSHVIVLGAGPIGTMTVALAVSSGARVTVVDPHESRRKVAKETFGAAVTLTPAEAKDIKESFDVVFECVGKPEAMQQAVDMAKAGGTIVWVGVAKTEDRVSISPFEVYRRELTIKSSYTNHFSMERALNLLANDQIDWSQLISHTYSLEQFDTAWKVFQSKTGMKICVKP</sequence>
<gene>
    <name evidence="5" type="ORF">INT44_001022</name>
</gene>
<dbReference type="Pfam" id="PF08240">
    <property type="entry name" value="ADH_N"/>
    <property type="match status" value="1"/>
</dbReference>
<proteinExistence type="predicted"/>
<dbReference type="SUPFAM" id="SSF50129">
    <property type="entry name" value="GroES-like"/>
    <property type="match status" value="1"/>
</dbReference>
<evidence type="ECO:0000256" key="3">
    <source>
        <dbReference type="ARBA" id="ARBA00023002"/>
    </source>
</evidence>
<dbReference type="AlphaFoldDB" id="A0A8H7QAI3"/>
<dbReference type="InterPro" id="IPR013149">
    <property type="entry name" value="ADH-like_C"/>
</dbReference>
<evidence type="ECO:0000259" key="4">
    <source>
        <dbReference type="SMART" id="SM00829"/>
    </source>
</evidence>
<dbReference type="Pfam" id="PF00107">
    <property type="entry name" value="ADH_zinc_N"/>
    <property type="match status" value="1"/>
</dbReference>
<evidence type="ECO:0000256" key="2">
    <source>
        <dbReference type="ARBA" id="ARBA00022833"/>
    </source>
</evidence>
<dbReference type="GO" id="GO:0016491">
    <property type="term" value="F:oxidoreductase activity"/>
    <property type="evidence" value="ECO:0007669"/>
    <property type="project" value="UniProtKB-KW"/>
</dbReference>
<dbReference type="PANTHER" id="PTHR43401:SF2">
    <property type="entry name" value="L-THREONINE 3-DEHYDROGENASE"/>
    <property type="match status" value="1"/>
</dbReference>
<evidence type="ECO:0000313" key="5">
    <source>
        <dbReference type="EMBL" id="KAG2188269.1"/>
    </source>
</evidence>
<dbReference type="CDD" id="cd08234">
    <property type="entry name" value="threonine_DH_like"/>
    <property type="match status" value="1"/>
</dbReference>
<keyword evidence="1" id="KW-0479">Metal-binding</keyword>
<accession>A0A8H7QAI3</accession>
<reference evidence="5" key="1">
    <citation type="submission" date="2020-12" db="EMBL/GenBank/DDBJ databases">
        <title>Metabolic potential, ecology and presence of endohyphal bacteria is reflected in genomic diversity of Mucoromycotina.</title>
        <authorList>
            <person name="Muszewska A."/>
            <person name="Okrasinska A."/>
            <person name="Steczkiewicz K."/>
            <person name="Drgas O."/>
            <person name="Orlowska M."/>
            <person name="Perlinska-Lenart U."/>
            <person name="Aleksandrzak-Piekarczyk T."/>
            <person name="Szatraj K."/>
            <person name="Zielenkiewicz U."/>
            <person name="Pilsyk S."/>
            <person name="Malc E."/>
            <person name="Mieczkowski P."/>
            <person name="Kruszewska J.S."/>
            <person name="Biernat P."/>
            <person name="Pawlowska J."/>
        </authorList>
    </citation>
    <scope>NUCLEOTIDE SEQUENCE</scope>
    <source>
        <strain evidence="5">WA0000051536</strain>
    </source>
</reference>
<evidence type="ECO:0000313" key="6">
    <source>
        <dbReference type="Proteomes" id="UP000612746"/>
    </source>
</evidence>
<keyword evidence="3" id="KW-0560">Oxidoreductase</keyword>
<keyword evidence="2" id="KW-0862">Zinc</keyword>
<comment type="caution">
    <text evidence="5">The sequence shown here is derived from an EMBL/GenBank/DDBJ whole genome shotgun (WGS) entry which is preliminary data.</text>
</comment>
<dbReference type="Proteomes" id="UP000612746">
    <property type="component" value="Unassembled WGS sequence"/>
</dbReference>
<dbReference type="Gene3D" id="3.90.180.10">
    <property type="entry name" value="Medium-chain alcohol dehydrogenases, catalytic domain"/>
    <property type="match status" value="1"/>
</dbReference>
<dbReference type="EMBL" id="JAEPRA010000002">
    <property type="protein sequence ID" value="KAG2188269.1"/>
    <property type="molecule type" value="Genomic_DNA"/>
</dbReference>
<dbReference type="Gene3D" id="3.40.50.720">
    <property type="entry name" value="NAD(P)-binding Rossmann-like Domain"/>
    <property type="match status" value="1"/>
</dbReference>
<dbReference type="InterPro" id="IPR013154">
    <property type="entry name" value="ADH-like_N"/>
</dbReference>
<name>A0A8H7QAI3_9FUNG</name>
<dbReference type="InterPro" id="IPR020843">
    <property type="entry name" value="ER"/>
</dbReference>
<dbReference type="PANTHER" id="PTHR43401">
    <property type="entry name" value="L-THREONINE 3-DEHYDROGENASE"/>
    <property type="match status" value="1"/>
</dbReference>
<evidence type="ECO:0000256" key="1">
    <source>
        <dbReference type="ARBA" id="ARBA00022723"/>
    </source>
</evidence>
<dbReference type="GO" id="GO:0046872">
    <property type="term" value="F:metal ion binding"/>
    <property type="evidence" value="ECO:0007669"/>
    <property type="project" value="UniProtKB-KW"/>
</dbReference>
<dbReference type="SUPFAM" id="SSF51735">
    <property type="entry name" value="NAD(P)-binding Rossmann-fold domains"/>
    <property type="match status" value="1"/>
</dbReference>
<protein>
    <recommendedName>
        <fullName evidence="4">Enoyl reductase (ER) domain-containing protein</fullName>
    </recommendedName>
</protein>
<dbReference type="InterPro" id="IPR050129">
    <property type="entry name" value="Zn_alcohol_dh"/>
</dbReference>
<dbReference type="SMART" id="SM00829">
    <property type="entry name" value="PKS_ER"/>
    <property type="match status" value="1"/>
</dbReference>
<dbReference type="OrthoDB" id="3941538at2759"/>
<feature type="domain" description="Enoyl reductase (ER)" evidence="4">
    <location>
        <begin position="17"/>
        <end position="339"/>
    </location>
</feature>
<dbReference type="InterPro" id="IPR036291">
    <property type="entry name" value="NAD(P)-bd_dom_sf"/>
</dbReference>